<sequence>VLMSAALSSELSHKCNVRSILIRKDDEVQVVCST</sequence>
<accession>A0A9R1LMW3</accession>
<dbReference type="OrthoDB" id="1688503at2759"/>
<dbReference type="EMBL" id="CM022228">
    <property type="protein sequence ID" value="KAF7091778.1"/>
    <property type="molecule type" value="Genomic_DNA"/>
</dbReference>
<name>A0A9R1LMW3_WHEAT</name>
<dbReference type="Proteomes" id="UP000815260">
    <property type="component" value="Chromosome 6D"/>
</dbReference>
<reference evidence="1" key="1">
    <citation type="journal article" date="2017" name="Gigascience">
        <title>The first near-complete assembly of the hexaploid bread wheat genome, Triticum aestivum.</title>
        <authorList>
            <person name="Zimin A.V."/>
            <person name="Puiu D."/>
            <person name="Hall R."/>
            <person name="Kingan S."/>
            <person name="Clavijo B.J."/>
            <person name="Salzberg S.L."/>
        </authorList>
    </citation>
    <scope>NUCLEOTIDE SEQUENCE</scope>
    <source>
        <tissue evidence="1">Leaf</tissue>
    </source>
</reference>
<comment type="caution">
    <text evidence="1">The sequence shown here is derived from an EMBL/GenBank/DDBJ whole genome shotgun (WGS) entry which is preliminary data.</text>
</comment>
<proteinExistence type="predicted"/>
<feature type="non-terminal residue" evidence="1">
    <location>
        <position position="34"/>
    </location>
</feature>
<dbReference type="InterPro" id="IPR014722">
    <property type="entry name" value="Rib_uL2_dom2"/>
</dbReference>
<evidence type="ECO:0000313" key="1">
    <source>
        <dbReference type="EMBL" id="KAF7091778.1"/>
    </source>
</evidence>
<dbReference type="Gene3D" id="2.30.30.30">
    <property type="match status" value="1"/>
</dbReference>
<protein>
    <submittedName>
        <fullName evidence="1">Uncharacterized protein</fullName>
    </submittedName>
</protein>
<organism evidence="1">
    <name type="scientific">Triticum aestivum</name>
    <name type="common">Wheat</name>
    <dbReference type="NCBI Taxonomy" id="4565"/>
    <lineage>
        <taxon>Eukaryota</taxon>
        <taxon>Viridiplantae</taxon>
        <taxon>Streptophyta</taxon>
        <taxon>Embryophyta</taxon>
        <taxon>Tracheophyta</taxon>
        <taxon>Spermatophyta</taxon>
        <taxon>Magnoliopsida</taxon>
        <taxon>Liliopsida</taxon>
        <taxon>Poales</taxon>
        <taxon>Poaceae</taxon>
        <taxon>BOP clade</taxon>
        <taxon>Pooideae</taxon>
        <taxon>Triticodae</taxon>
        <taxon>Triticeae</taxon>
        <taxon>Triticinae</taxon>
        <taxon>Triticum</taxon>
    </lineage>
</organism>
<feature type="non-terminal residue" evidence="1">
    <location>
        <position position="1"/>
    </location>
</feature>
<dbReference type="AlphaFoldDB" id="A0A9R1LMW3"/>
<gene>
    <name evidence="1" type="ORF">CFC21_094334</name>
</gene>
<reference evidence="1" key="2">
    <citation type="submission" date="2020-03" db="EMBL/GenBank/DDBJ databases">
        <title>The second near-complete assembly of the hexaploid bread wheat (Triticum aestivum) genome.</title>
        <authorList>
            <person name="Zimin A.V."/>
            <person name="Puiu D."/>
            <person name="Shumante A."/>
            <person name="Alonge M."/>
            <person name="Salzberg S.L."/>
        </authorList>
    </citation>
    <scope>NUCLEOTIDE SEQUENCE</scope>
    <source>
        <tissue evidence="1">Leaf</tissue>
    </source>
</reference>